<name>A0A495BH08_VOGIN</name>
<dbReference type="GO" id="GO:0003677">
    <property type="term" value="F:DNA binding"/>
    <property type="evidence" value="ECO:0007669"/>
    <property type="project" value="UniProtKB-KW"/>
</dbReference>
<dbReference type="Pfam" id="PF04237">
    <property type="entry name" value="YjbR"/>
    <property type="match status" value="1"/>
</dbReference>
<accession>A0A495BH08</accession>
<dbReference type="RefSeq" id="WP_211329193.1">
    <property type="nucleotide sequence ID" value="NZ_JAYRSL010000002.1"/>
</dbReference>
<dbReference type="InterPro" id="IPR038056">
    <property type="entry name" value="YjbR-like_sf"/>
</dbReference>
<protein>
    <submittedName>
        <fullName evidence="1">Putative DNA-binding protein (MmcQ/YjbR family)</fullName>
    </submittedName>
</protein>
<dbReference type="InterPro" id="IPR058532">
    <property type="entry name" value="YjbR/MT2646/Rv2570-like"/>
</dbReference>
<dbReference type="EMBL" id="RBID01000013">
    <property type="protein sequence ID" value="RKQ60249.1"/>
    <property type="molecule type" value="Genomic_DNA"/>
</dbReference>
<evidence type="ECO:0000313" key="2">
    <source>
        <dbReference type="Proteomes" id="UP000279384"/>
    </source>
</evidence>
<proteinExistence type="predicted"/>
<reference evidence="1 2" key="1">
    <citation type="submission" date="2018-10" db="EMBL/GenBank/DDBJ databases">
        <title>Genomic Encyclopedia of Type Strains, Phase IV (KMG-IV): sequencing the most valuable type-strain genomes for metagenomic binning, comparative biology and taxonomic classification.</title>
        <authorList>
            <person name="Goeker M."/>
        </authorList>
    </citation>
    <scope>NUCLEOTIDE SEQUENCE [LARGE SCALE GENOMIC DNA]</scope>
    <source>
        <strain evidence="1 2">DSM 3303</strain>
    </source>
</reference>
<organism evidence="1 2">
    <name type="scientific">Vogesella indigofera</name>
    <name type="common">Pseudomonas indigofera</name>
    <dbReference type="NCBI Taxonomy" id="45465"/>
    <lineage>
        <taxon>Bacteria</taxon>
        <taxon>Pseudomonadati</taxon>
        <taxon>Pseudomonadota</taxon>
        <taxon>Betaproteobacteria</taxon>
        <taxon>Neisseriales</taxon>
        <taxon>Chromobacteriaceae</taxon>
        <taxon>Vogesella</taxon>
    </lineage>
</organism>
<sequence>MSPSLDAALLQQLEQHALALPGVVLDIKWGGVRVLQIEGKMFATFHDGGVAFKVDADDFLALCDLPGVSPAPYLARARWIRLHTLQSFSVAQIEARLAAARLIVLSRLSKALRAQYGL</sequence>
<dbReference type="Gene3D" id="3.90.1150.30">
    <property type="match status" value="1"/>
</dbReference>
<comment type="caution">
    <text evidence="1">The sequence shown here is derived from an EMBL/GenBank/DDBJ whole genome shotgun (WGS) entry which is preliminary data.</text>
</comment>
<dbReference type="Proteomes" id="UP000279384">
    <property type="component" value="Unassembled WGS sequence"/>
</dbReference>
<keyword evidence="1" id="KW-0238">DNA-binding</keyword>
<gene>
    <name evidence="1" type="ORF">C8E02_1593</name>
</gene>
<dbReference type="SUPFAM" id="SSF142906">
    <property type="entry name" value="YjbR-like"/>
    <property type="match status" value="1"/>
</dbReference>
<dbReference type="AlphaFoldDB" id="A0A495BH08"/>
<evidence type="ECO:0000313" key="1">
    <source>
        <dbReference type="EMBL" id="RKQ60249.1"/>
    </source>
</evidence>